<comment type="similarity">
    <text evidence="3">Belongs to the ubiquitin-activating E1 family.</text>
</comment>
<dbReference type="CDD" id="cd01492">
    <property type="entry name" value="Aos1_SUMO"/>
    <property type="match status" value="1"/>
</dbReference>
<keyword evidence="5" id="KW-0539">Nucleus</keyword>
<evidence type="ECO:0000256" key="3">
    <source>
        <dbReference type="ARBA" id="ARBA00005673"/>
    </source>
</evidence>
<dbReference type="GO" id="GO:0005737">
    <property type="term" value="C:cytoplasm"/>
    <property type="evidence" value="ECO:0007669"/>
    <property type="project" value="TreeGrafter"/>
</dbReference>
<sequence length="330" mass="37427">MVEHDHSELTPAEAELYDRQIRLWGLENQKRLRNSKILIAGLNGLGAEIAKNIILGGVKSVTFLDHQIVTENDFASNFLVPRDCLNKNRAESSFSRAQALNPMVEVKIDTGLLSDKGEDFFKLFDVVVILESTIAEQIRINNICRANNIKFYATDMWGMFGFSFIDLQDHEFVEDVVKHKIISKPNEKIKTEIITTPSKRSLKYPSLESVINFDYNSPSFTKRMKKSGPAYLVMKILQNFREDEKRDPMPSSREEDINKLLAIRNGISSVEIVPDIYFEHVFAQISPSAAIVGGAVAHEVIKAVSQKEAPHFNYFFFDANNSCGFIETIE</sequence>
<reference evidence="10 11" key="1">
    <citation type="submission" date="2015-04" db="EMBL/GenBank/DDBJ databases">
        <authorList>
            <person name="Syromyatnikov M.Y."/>
            <person name="Popov V.N."/>
        </authorList>
    </citation>
    <scope>NUCLEOTIDE SEQUENCE [LARGE SCALE GENOMIC DNA]</scope>
</reference>
<dbReference type="InterPro" id="IPR000594">
    <property type="entry name" value="ThiF_NAD_FAD-bd"/>
</dbReference>
<dbReference type="Gene3D" id="3.40.50.720">
    <property type="entry name" value="NAD(P)-binding Rossmann-like Domain"/>
    <property type="match status" value="1"/>
</dbReference>
<dbReference type="PANTHER" id="PTHR10953">
    <property type="entry name" value="UBIQUITIN-ACTIVATING ENZYME E1"/>
    <property type="match status" value="1"/>
</dbReference>
<comment type="pathway">
    <text evidence="2">Protein modification; protein sumoylation.</text>
</comment>
<evidence type="ECO:0000313" key="10">
    <source>
        <dbReference type="EMBL" id="CRK99066.1"/>
    </source>
</evidence>
<dbReference type="Proteomes" id="UP000183832">
    <property type="component" value="Unassembled WGS sequence"/>
</dbReference>
<feature type="domain" description="THIF-type NAD/FAD binding fold" evidence="9">
    <location>
        <begin position="17"/>
        <end position="320"/>
    </location>
</feature>
<evidence type="ECO:0000256" key="6">
    <source>
        <dbReference type="ARBA" id="ARBA00026003"/>
    </source>
</evidence>
<dbReference type="GO" id="GO:0019948">
    <property type="term" value="F:SUMO activating enzyme activity"/>
    <property type="evidence" value="ECO:0007669"/>
    <property type="project" value="TreeGrafter"/>
</dbReference>
<dbReference type="PANTHER" id="PTHR10953:SF162">
    <property type="entry name" value="SUMO-ACTIVATING ENZYME SUBUNIT 1"/>
    <property type="match status" value="1"/>
</dbReference>
<evidence type="ECO:0000256" key="2">
    <source>
        <dbReference type="ARBA" id="ARBA00004718"/>
    </source>
</evidence>
<dbReference type="InterPro" id="IPR000011">
    <property type="entry name" value="UBQ/SUMO-activ_enz_E1-like"/>
</dbReference>
<evidence type="ECO:0000256" key="1">
    <source>
        <dbReference type="ARBA" id="ARBA00004123"/>
    </source>
</evidence>
<dbReference type="PRINTS" id="PR01849">
    <property type="entry name" value="UBIQUITINACT"/>
</dbReference>
<dbReference type="InterPro" id="IPR045886">
    <property type="entry name" value="ThiF/MoeB/HesA"/>
</dbReference>
<dbReference type="OrthoDB" id="412647at2759"/>
<accession>A0A1J1IH20</accession>
<dbReference type="GO" id="GO:0031510">
    <property type="term" value="C:SUMO activating enzyme complex"/>
    <property type="evidence" value="ECO:0007669"/>
    <property type="project" value="TreeGrafter"/>
</dbReference>
<dbReference type="AlphaFoldDB" id="A0A1J1IH20"/>
<comment type="subcellular location">
    <subcellularLocation>
        <location evidence="1">Nucleus</location>
    </subcellularLocation>
</comment>
<keyword evidence="11" id="KW-1185">Reference proteome</keyword>
<dbReference type="FunFam" id="3.40.50.720:FF:000744">
    <property type="entry name" value="Smt3 activating enzyme 1"/>
    <property type="match status" value="1"/>
</dbReference>
<comment type="subunit">
    <text evidence="6">Heterodimer of SAE1 and UBA2/SAE2. The heterodimer corresponds to the two domains that are encoded on a single polypeptide chain in ubiquitin-activating enzyme E1. Interacts with UBE2I.</text>
</comment>
<dbReference type="SUPFAM" id="SSF69572">
    <property type="entry name" value="Activating enzymes of the ubiquitin-like proteins"/>
    <property type="match status" value="1"/>
</dbReference>
<organism evidence="10 11">
    <name type="scientific">Clunio marinus</name>
    <dbReference type="NCBI Taxonomy" id="568069"/>
    <lineage>
        <taxon>Eukaryota</taxon>
        <taxon>Metazoa</taxon>
        <taxon>Ecdysozoa</taxon>
        <taxon>Arthropoda</taxon>
        <taxon>Hexapoda</taxon>
        <taxon>Insecta</taxon>
        <taxon>Pterygota</taxon>
        <taxon>Neoptera</taxon>
        <taxon>Endopterygota</taxon>
        <taxon>Diptera</taxon>
        <taxon>Nematocera</taxon>
        <taxon>Chironomoidea</taxon>
        <taxon>Chironomidae</taxon>
        <taxon>Clunio</taxon>
    </lineage>
</organism>
<evidence type="ECO:0000259" key="9">
    <source>
        <dbReference type="Pfam" id="PF00899"/>
    </source>
</evidence>
<proteinExistence type="inferred from homology"/>
<dbReference type="Pfam" id="PF00899">
    <property type="entry name" value="ThiF"/>
    <property type="match status" value="1"/>
</dbReference>
<evidence type="ECO:0000256" key="8">
    <source>
        <dbReference type="ARBA" id="ARBA00044354"/>
    </source>
</evidence>
<evidence type="ECO:0000256" key="7">
    <source>
        <dbReference type="ARBA" id="ARBA00044187"/>
    </source>
</evidence>
<evidence type="ECO:0000256" key="5">
    <source>
        <dbReference type="ARBA" id="ARBA00023242"/>
    </source>
</evidence>
<gene>
    <name evidence="10" type="ORF">CLUMA_CG012119</name>
</gene>
<dbReference type="STRING" id="568069.A0A1J1IH20"/>
<dbReference type="EMBL" id="CVRI01000048">
    <property type="protein sequence ID" value="CRK99066.1"/>
    <property type="molecule type" value="Genomic_DNA"/>
</dbReference>
<name>A0A1J1IH20_9DIPT</name>
<protein>
    <recommendedName>
        <fullName evidence="7">SUMO-activating enzyme subunit 1</fullName>
    </recommendedName>
    <alternativeName>
        <fullName evidence="8">Ubiquitin-like 1-activating enzyme E1A</fullName>
    </alternativeName>
</protein>
<evidence type="ECO:0000256" key="4">
    <source>
        <dbReference type="ARBA" id="ARBA00022786"/>
    </source>
</evidence>
<keyword evidence="4" id="KW-0833">Ubl conjugation pathway</keyword>
<evidence type="ECO:0000313" key="11">
    <source>
        <dbReference type="Proteomes" id="UP000183832"/>
    </source>
</evidence>
<dbReference type="GO" id="GO:0016925">
    <property type="term" value="P:protein sumoylation"/>
    <property type="evidence" value="ECO:0007669"/>
    <property type="project" value="TreeGrafter"/>
</dbReference>
<dbReference type="InterPro" id="IPR035985">
    <property type="entry name" value="Ubiquitin-activating_enz"/>
</dbReference>